<dbReference type="Gene3D" id="3.40.50.12760">
    <property type="match status" value="1"/>
</dbReference>
<organism evidence="1">
    <name type="scientific">viral metagenome</name>
    <dbReference type="NCBI Taxonomy" id="1070528"/>
    <lineage>
        <taxon>unclassified sequences</taxon>
        <taxon>metagenomes</taxon>
        <taxon>organismal metagenomes</taxon>
    </lineage>
</organism>
<reference evidence="1" key="1">
    <citation type="journal article" date="2020" name="Nature">
        <title>Giant virus diversity and host interactions through global metagenomics.</title>
        <authorList>
            <person name="Schulz F."/>
            <person name="Roux S."/>
            <person name="Paez-Espino D."/>
            <person name="Jungbluth S."/>
            <person name="Walsh D.A."/>
            <person name="Denef V.J."/>
            <person name="McMahon K.D."/>
            <person name="Konstantinidis K.T."/>
            <person name="Eloe-Fadrosh E.A."/>
            <person name="Kyrpides N.C."/>
            <person name="Woyke T."/>
        </authorList>
    </citation>
    <scope>NUCLEOTIDE SEQUENCE</scope>
    <source>
        <strain evidence="1">GVMAG-M-3300023179-132</strain>
    </source>
</reference>
<dbReference type="AlphaFoldDB" id="A0A6C0E5Q3"/>
<accession>A0A6C0E5Q3</accession>
<evidence type="ECO:0008006" key="2">
    <source>
        <dbReference type="Google" id="ProtNLM"/>
    </source>
</evidence>
<sequence>MTTNTYIIPKINSKMLITPICSSEPQLPVISISLYNCFLTSQSLISHISLYDSEITYADILRYIIPNYLLVSGIPGKNTFINKPVFSSVVYFDLVEIYNTHSVIDNRVAMNSLHIGPNAEESKECLFSKRIIKYEDENHICLNEMNNITYKQIRGLRYNNIFYELNDVSNINSYVIQLIQLIMLVINNQNDNGSCVIKINYTFHKPVIDILFILSSMYGKVYITKPTSSNIVTYEKYIVCCDFDEETRELNKSNYTTLFHFLRKYSREHNITQLLDYDLPCSFMNKIDDINLIYGQQQLEFMNTIVSIMKHKNKVDRLEQALKLNIQKTLQWCVRNNVAYNREYSEKTNLFL</sequence>
<protein>
    <recommendedName>
        <fullName evidence="2">Ribosomal RNA methyltransferase FtsJ domain-containing protein</fullName>
    </recommendedName>
</protein>
<proteinExistence type="predicted"/>
<name>A0A6C0E5Q3_9ZZZZ</name>
<evidence type="ECO:0000313" key="1">
    <source>
        <dbReference type="EMBL" id="QHT23900.1"/>
    </source>
</evidence>
<dbReference type="EMBL" id="MN739735">
    <property type="protein sequence ID" value="QHT23900.1"/>
    <property type="molecule type" value="Genomic_DNA"/>
</dbReference>